<dbReference type="Proteomes" id="UP001154240">
    <property type="component" value="Unassembled WGS sequence"/>
</dbReference>
<dbReference type="EMBL" id="JAPHEH010000001">
    <property type="protein sequence ID" value="MDG4476341.1"/>
    <property type="molecule type" value="Genomic_DNA"/>
</dbReference>
<dbReference type="NCBIfam" id="NF038144">
    <property type="entry name" value="PxxKW"/>
    <property type="match status" value="1"/>
</dbReference>
<gene>
    <name evidence="1" type="ORF">OLX77_09245</name>
</gene>
<accession>A0A9X4MFL2</accession>
<dbReference type="RefSeq" id="WP_307633309.1">
    <property type="nucleotide sequence ID" value="NZ_JAPHEH010000001.1"/>
</dbReference>
<protein>
    <submittedName>
        <fullName evidence="1">PxxKW family cysteine-rich protein</fullName>
    </submittedName>
</protein>
<dbReference type="AlphaFoldDB" id="A0A9X4MFL2"/>
<proteinExistence type="predicted"/>
<name>A0A9X4MFL2_9BACT</name>
<organism evidence="1 2">
    <name type="scientific">Thiovibrio frasassiensis</name>
    <dbReference type="NCBI Taxonomy" id="2984131"/>
    <lineage>
        <taxon>Bacteria</taxon>
        <taxon>Pseudomonadati</taxon>
        <taxon>Thermodesulfobacteriota</taxon>
        <taxon>Desulfobulbia</taxon>
        <taxon>Desulfobulbales</taxon>
        <taxon>Thiovibrionaceae</taxon>
        <taxon>Thiovibrio</taxon>
    </lineage>
</organism>
<reference evidence="1" key="2">
    <citation type="submission" date="2022-10" db="EMBL/GenBank/DDBJ databases">
        <authorList>
            <person name="Aronson H.S."/>
        </authorList>
    </citation>
    <scope>NUCLEOTIDE SEQUENCE</scope>
    <source>
        <strain evidence="1">RS19-109</strain>
    </source>
</reference>
<evidence type="ECO:0000313" key="1">
    <source>
        <dbReference type="EMBL" id="MDG4476341.1"/>
    </source>
</evidence>
<comment type="caution">
    <text evidence="1">The sequence shown here is derived from an EMBL/GenBank/DDBJ whole genome shotgun (WGS) entry which is preliminary data.</text>
</comment>
<keyword evidence="2" id="KW-1185">Reference proteome</keyword>
<evidence type="ECO:0000313" key="2">
    <source>
        <dbReference type="Proteomes" id="UP001154240"/>
    </source>
</evidence>
<dbReference type="InterPro" id="IPR047766">
    <property type="entry name" value="PxxKW_fam"/>
</dbReference>
<sequence>MAKAAPKDMTSKYTTGKFQQIIDKCEGCERMVEVESAKYCSTYTMPEAKWRLGLCNFATHVKHEISVSTLKINPLKASKRAATAGKKK</sequence>
<reference evidence="1" key="1">
    <citation type="journal article" date="2022" name="bioRxiv">
        <title>Thiovibrio frasassiensisgen. nov., sp. nov., an autotrophic, elemental sulfur disproportionating bacterium isolated from sulfidic karst sediment, and proposal of Thiovibrionaceae fam. nov.</title>
        <authorList>
            <person name="Aronson H."/>
            <person name="Thomas C."/>
            <person name="Bhattacharyya M."/>
            <person name="Eckstein S."/>
            <person name="Jensen S."/>
            <person name="Barco R."/>
            <person name="Macalady J."/>
            <person name="Amend J."/>
        </authorList>
    </citation>
    <scope>NUCLEOTIDE SEQUENCE</scope>
    <source>
        <strain evidence="1">RS19-109</strain>
    </source>
</reference>
<dbReference type="Pfam" id="PF20657">
    <property type="entry name" value="DUF6811"/>
    <property type="match status" value="1"/>
</dbReference>